<dbReference type="AlphaFoldDB" id="A0A1I4VFV2"/>
<dbReference type="Proteomes" id="UP000198575">
    <property type="component" value="Unassembled WGS sequence"/>
</dbReference>
<dbReference type="GO" id="GO:0005576">
    <property type="term" value="C:extracellular region"/>
    <property type="evidence" value="ECO:0007669"/>
    <property type="project" value="UniProtKB-SubCell"/>
</dbReference>
<dbReference type="InterPro" id="IPR011330">
    <property type="entry name" value="Glyco_hydro/deAcase_b/a-brl"/>
</dbReference>
<evidence type="ECO:0000256" key="1">
    <source>
        <dbReference type="ARBA" id="ARBA00004613"/>
    </source>
</evidence>
<evidence type="ECO:0000313" key="5">
    <source>
        <dbReference type="Proteomes" id="UP000198575"/>
    </source>
</evidence>
<keyword evidence="2" id="KW-0732">Signal</keyword>
<dbReference type="InterPro" id="IPR051398">
    <property type="entry name" value="Polysacch_Deacetylase"/>
</dbReference>
<dbReference type="Pfam" id="PF01522">
    <property type="entry name" value="Polysacc_deac_1"/>
    <property type="match status" value="1"/>
</dbReference>
<dbReference type="PANTHER" id="PTHR34216">
    <property type="match status" value="1"/>
</dbReference>
<name>A0A1I4VFV2_9GAMM</name>
<accession>A0A1I4VFV2</accession>
<keyword evidence="5" id="KW-1185">Reference proteome</keyword>
<dbReference type="GO" id="GO:0005975">
    <property type="term" value="P:carbohydrate metabolic process"/>
    <property type="evidence" value="ECO:0007669"/>
    <property type="project" value="InterPro"/>
</dbReference>
<protein>
    <submittedName>
        <fullName evidence="4">Polysaccharide deacetylase</fullName>
    </submittedName>
</protein>
<comment type="subcellular location">
    <subcellularLocation>
        <location evidence="1">Secreted</location>
    </subcellularLocation>
</comment>
<dbReference type="PANTHER" id="PTHR34216:SF3">
    <property type="entry name" value="POLY-BETA-1,6-N-ACETYL-D-GLUCOSAMINE N-DEACETYLASE"/>
    <property type="match status" value="1"/>
</dbReference>
<evidence type="ECO:0000313" key="4">
    <source>
        <dbReference type="EMBL" id="SFN00031.1"/>
    </source>
</evidence>
<evidence type="ECO:0000259" key="3">
    <source>
        <dbReference type="Pfam" id="PF01522"/>
    </source>
</evidence>
<gene>
    <name evidence="4" type="ORF">SAMN05216289_10243</name>
</gene>
<proteinExistence type="predicted"/>
<feature type="domain" description="NodB homology" evidence="3">
    <location>
        <begin position="87"/>
        <end position="281"/>
    </location>
</feature>
<dbReference type="InterPro" id="IPR002509">
    <property type="entry name" value="NODB_dom"/>
</dbReference>
<dbReference type="SUPFAM" id="SSF88713">
    <property type="entry name" value="Glycoside hydrolase/deacetylase"/>
    <property type="match status" value="1"/>
</dbReference>
<evidence type="ECO:0000256" key="2">
    <source>
        <dbReference type="ARBA" id="ARBA00022729"/>
    </source>
</evidence>
<sequence>MLSDLVKKFLYGSGLLGLYHRFRNRRSLTVIMFHRVLDPDDPRWTSCDPDYTLDTRLFERCLAFFRRHYTIVSVDDVLAARRQGRALPPRALLITFDDGWSDNVDFALPRLRAASLPALLFVVADVVGRRLPFFQERIVGAWRLGRVTAPQLLAATGDEDRSAGNGIGELRTAIARLEDLDDEARQAALAPFEAALDDGHRHMVVAEELGQLERGGVAIGLHGKTHTPMTRAQDLDAELGGARAQVATQLPSAAAPLTMSFPHGRYTPAIAERARAAGYELVFTSDPTINPVDAQPDWLLGRVGFEQSGIVDSAGRFRADKLALLLFRKPQRRLAA</sequence>
<dbReference type="RefSeq" id="WP_175497851.1">
    <property type="nucleotide sequence ID" value="NZ_FOVF01000002.1"/>
</dbReference>
<dbReference type="GO" id="GO:0016810">
    <property type="term" value="F:hydrolase activity, acting on carbon-nitrogen (but not peptide) bonds"/>
    <property type="evidence" value="ECO:0007669"/>
    <property type="project" value="InterPro"/>
</dbReference>
<organism evidence="4 5">
    <name type="scientific">Dokdonella immobilis</name>
    <dbReference type="NCBI Taxonomy" id="578942"/>
    <lineage>
        <taxon>Bacteria</taxon>
        <taxon>Pseudomonadati</taxon>
        <taxon>Pseudomonadota</taxon>
        <taxon>Gammaproteobacteria</taxon>
        <taxon>Lysobacterales</taxon>
        <taxon>Rhodanobacteraceae</taxon>
        <taxon>Dokdonella</taxon>
    </lineage>
</organism>
<dbReference type="STRING" id="578942.SAMN05216289_10243"/>
<dbReference type="Gene3D" id="3.20.20.370">
    <property type="entry name" value="Glycoside hydrolase/deacetylase"/>
    <property type="match status" value="1"/>
</dbReference>
<reference evidence="4 5" key="1">
    <citation type="submission" date="2016-10" db="EMBL/GenBank/DDBJ databases">
        <authorList>
            <person name="de Groot N.N."/>
        </authorList>
    </citation>
    <scope>NUCLEOTIDE SEQUENCE [LARGE SCALE GENOMIC DNA]</scope>
    <source>
        <strain evidence="4 5">CGMCC 1.7659</strain>
    </source>
</reference>
<dbReference type="CDD" id="cd10918">
    <property type="entry name" value="CE4_NodB_like_5s_6s"/>
    <property type="match status" value="1"/>
</dbReference>
<dbReference type="EMBL" id="FOVF01000002">
    <property type="protein sequence ID" value="SFN00031.1"/>
    <property type="molecule type" value="Genomic_DNA"/>
</dbReference>